<dbReference type="GO" id="GO:0004518">
    <property type="term" value="F:nuclease activity"/>
    <property type="evidence" value="ECO:0007669"/>
    <property type="project" value="UniProtKB-KW"/>
</dbReference>
<keyword evidence="3 8" id="KW-0540">Nuclease</keyword>
<evidence type="ECO:0000256" key="2">
    <source>
        <dbReference type="ARBA" id="ARBA00022649"/>
    </source>
</evidence>
<feature type="binding site" evidence="8">
    <location>
        <position position="5"/>
    </location>
    <ligand>
        <name>Mg(2+)</name>
        <dbReference type="ChEBI" id="CHEBI:18420"/>
    </ligand>
</feature>
<evidence type="ECO:0000256" key="5">
    <source>
        <dbReference type="ARBA" id="ARBA00022801"/>
    </source>
</evidence>
<dbReference type="EC" id="3.1.-.-" evidence="8"/>
<dbReference type="GO" id="GO:0000287">
    <property type="term" value="F:magnesium ion binding"/>
    <property type="evidence" value="ECO:0007669"/>
    <property type="project" value="UniProtKB-UniRule"/>
</dbReference>
<dbReference type="PANTHER" id="PTHR33653:SF1">
    <property type="entry name" value="RIBONUCLEASE VAPC2"/>
    <property type="match status" value="1"/>
</dbReference>
<evidence type="ECO:0000313" key="10">
    <source>
        <dbReference type="EMBL" id="MFD1585867.1"/>
    </source>
</evidence>
<keyword evidence="2 8" id="KW-1277">Toxin-antitoxin system</keyword>
<dbReference type="HAMAP" id="MF_00265">
    <property type="entry name" value="VapC_Nob1"/>
    <property type="match status" value="1"/>
</dbReference>
<reference evidence="10 11" key="1">
    <citation type="journal article" date="2019" name="Int. J. Syst. Evol. Microbiol.">
        <title>The Global Catalogue of Microorganisms (GCM) 10K type strain sequencing project: providing services to taxonomists for standard genome sequencing and annotation.</title>
        <authorList>
            <consortium name="The Broad Institute Genomics Platform"/>
            <consortium name="The Broad Institute Genome Sequencing Center for Infectious Disease"/>
            <person name="Wu L."/>
            <person name="Ma J."/>
        </authorList>
    </citation>
    <scope>NUCLEOTIDE SEQUENCE [LARGE SCALE GENOMIC DNA]</scope>
    <source>
        <strain evidence="10 11">CGMCC 1.12125</strain>
    </source>
</reference>
<dbReference type="InterPro" id="IPR022907">
    <property type="entry name" value="VapC_family"/>
</dbReference>
<evidence type="ECO:0000256" key="8">
    <source>
        <dbReference type="HAMAP-Rule" id="MF_00265"/>
    </source>
</evidence>
<dbReference type="Proteomes" id="UP001597119">
    <property type="component" value="Unassembled WGS sequence"/>
</dbReference>
<dbReference type="InterPro" id="IPR002716">
    <property type="entry name" value="PIN_dom"/>
</dbReference>
<dbReference type="RefSeq" id="WP_247376966.1">
    <property type="nucleotide sequence ID" value="NZ_JALLGV010000003.1"/>
</dbReference>
<sequence length="130" mass="14187">MVFLDSSAIIDYMSDDTAVVEYLDGREPFFTSAVCVYEVLDGLLGAGKTDVVEARRGFGGVQTLDFTEQIALEAARLQDEMMNDGIRLSTGDALIAATARSTGDELVVTDADFETEHLQDVLTVTNLRRE</sequence>
<accession>A0ABD6C9B8</accession>
<evidence type="ECO:0000313" key="11">
    <source>
        <dbReference type="Proteomes" id="UP001597119"/>
    </source>
</evidence>
<dbReference type="InterPro" id="IPR050556">
    <property type="entry name" value="Type_II_TA_system_RNase"/>
</dbReference>
<dbReference type="Gene3D" id="3.40.50.1010">
    <property type="entry name" value="5'-nuclease"/>
    <property type="match status" value="1"/>
</dbReference>
<evidence type="ECO:0000259" key="9">
    <source>
        <dbReference type="Pfam" id="PF01850"/>
    </source>
</evidence>
<keyword evidence="5 8" id="KW-0378">Hydrolase</keyword>
<comment type="similarity">
    <text evidence="7 8">Belongs to the PINc/VapC protein family.</text>
</comment>
<dbReference type="EMBL" id="JBHUDJ010000001">
    <property type="protein sequence ID" value="MFD1585867.1"/>
    <property type="molecule type" value="Genomic_DNA"/>
</dbReference>
<dbReference type="SUPFAM" id="SSF88723">
    <property type="entry name" value="PIN domain-like"/>
    <property type="match status" value="1"/>
</dbReference>
<evidence type="ECO:0000256" key="1">
    <source>
        <dbReference type="ARBA" id="ARBA00001946"/>
    </source>
</evidence>
<keyword evidence="8" id="KW-0800">Toxin</keyword>
<dbReference type="AlphaFoldDB" id="A0ABD6C9B8"/>
<dbReference type="InterPro" id="IPR029060">
    <property type="entry name" value="PIN-like_dom_sf"/>
</dbReference>
<dbReference type="Pfam" id="PF01850">
    <property type="entry name" value="PIN"/>
    <property type="match status" value="1"/>
</dbReference>
<keyword evidence="6 8" id="KW-0460">Magnesium</keyword>
<evidence type="ECO:0000256" key="7">
    <source>
        <dbReference type="ARBA" id="ARBA00038093"/>
    </source>
</evidence>
<keyword evidence="4 8" id="KW-0479">Metal-binding</keyword>
<comment type="cofactor">
    <cofactor evidence="1 8">
        <name>Mg(2+)</name>
        <dbReference type="ChEBI" id="CHEBI:18420"/>
    </cofactor>
</comment>
<protein>
    <recommendedName>
        <fullName evidence="8">Ribonuclease VapC</fullName>
        <shortName evidence="8">RNase VapC</shortName>
        <ecNumber evidence="8">3.1.-.-</ecNumber>
    </recommendedName>
    <alternativeName>
        <fullName evidence="8">Putative toxin VapC</fullName>
    </alternativeName>
</protein>
<feature type="binding site" evidence="8">
    <location>
        <position position="92"/>
    </location>
    <ligand>
        <name>Mg(2+)</name>
        <dbReference type="ChEBI" id="CHEBI:18420"/>
    </ligand>
</feature>
<dbReference type="GO" id="GO:0090729">
    <property type="term" value="F:toxin activity"/>
    <property type="evidence" value="ECO:0007669"/>
    <property type="project" value="UniProtKB-KW"/>
</dbReference>
<evidence type="ECO:0000256" key="6">
    <source>
        <dbReference type="ARBA" id="ARBA00022842"/>
    </source>
</evidence>
<dbReference type="PANTHER" id="PTHR33653">
    <property type="entry name" value="RIBONUCLEASE VAPC2"/>
    <property type="match status" value="1"/>
</dbReference>
<name>A0ABD6C9B8_9EURY</name>
<comment type="function">
    <text evidence="8">Toxic component of a toxin-antitoxin (TA) system. An RNase.</text>
</comment>
<gene>
    <name evidence="8" type="primary">vapC</name>
    <name evidence="10" type="ORF">ACFR9U_02640</name>
</gene>
<comment type="caution">
    <text evidence="10">The sequence shown here is derived from an EMBL/GenBank/DDBJ whole genome shotgun (WGS) entry which is preliminary data.</text>
</comment>
<evidence type="ECO:0000256" key="3">
    <source>
        <dbReference type="ARBA" id="ARBA00022722"/>
    </source>
</evidence>
<dbReference type="GO" id="GO:0016787">
    <property type="term" value="F:hydrolase activity"/>
    <property type="evidence" value="ECO:0007669"/>
    <property type="project" value="UniProtKB-KW"/>
</dbReference>
<evidence type="ECO:0000256" key="4">
    <source>
        <dbReference type="ARBA" id="ARBA00022723"/>
    </source>
</evidence>
<organism evidence="10 11">
    <name type="scientific">Halorientalis brevis</name>
    <dbReference type="NCBI Taxonomy" id="1126241"/>
    <lineage>
        <taxon>Archaea</taxon>
        <taxon>Methanobacteriati</taxon>
        <taxon>Methanobacteriota</taxon>
        <taxon>Stenosarchaea group</taxon>
        <taxon>Halobacteria</taxon>
        <taxon>Halobacteriales</taxon>
        <taxon>Haloarculaceae</taxon>
        <taxon>Halorientalis</taxon>
    </lineage>
</organism>
<feature type="domain" description="PIN" evidence="9">
    <location>
        <begin position="2"/>
        <end position="114"/>
    </location>
</feature>
<keyword evidence="11" id="KW-1185">Reference proteome</keyword>
<proteinExistence type="inferred from homology"/>